<keyword evidence="1" id="KW-1133">Transmembrane helix</keyword>
<evidence type="ECO:0000313" key="3">
    <source>
        <dbReference type="Proteomes" id="UP000190286"/>
    </source>
</evidence>
<feature type="transmembrane region" description="Helical" evidence="1">
    <location>
        <begin position="113"/>
        <end position="132"/>
    </location>
</feature>
<evidence type="ECO:0000256" key="1">
    <source>
        <dbReference type="SAM" id="Phobius"/>
    </source>
</evidence>
<keyword evidence="3" id="KW-1185">Reference proteome</keyword>
<dbReference type="Proteomes" id="UP000190286">
    <property type="component" value="Unassembled WGS sequence"/>
</dbReference>
<dbReference type="AlphaFoldDB" id="A0A1T4X6X4"/>
<proteinExistence type="predicted"/>
<sequence length="515" mass="56589">MKNTKTKRMLAVAALLAVGLALMLYYAAHKQGYHVDELYTYELANYPGGFYALEDGYMDSWHDGSFYSAVLTPGRPFDYTIPWNNQKIDVHPPLYYCLIYTAESLFPQLGLPWVGLLPNFVCILAGAAVLYCTAKRLIGRFWPAWTAAACWLLCVGVQGMAVFTRMYSLMMLEGIVLLYCHVVLWQALQAGQKPPRAVWPGLFAVTMAGALTQYFFLVFCFFVCGLFGVWLLATRRFKTAGGYVIAEFAALAAAYAAFPTMKAHIFSGSRGKEAFASVFDLSALAEWGRSIGTVVQLLAAQFGGLWLWAVVVAAAAVVLWRRGCRLRGNGLFAAGLLLASAGYVALIDKAAPFEADRYYVVIYAAVVLAVAVVLARLAPQHETLLLLALVPILAAHRTDPNAYLYEDAAPRKAALADTERLPAVVLNKAGYEVAPDLFLEEFAKREAVDQASGEDDAASLRAAVESRDLHDGFLLYGYNYDAAVLRALAEDTLDVEKIELVTDGERCPVYYIELK</sequence>
<evidence type="ECO:0008006" key="4">
    <source>
        <dbReference type="Google" id="ProtNLM"/>
    </source>
</evidence>
<feature type="transmembrane region" description="Helical" evidence="1">
    <location>
        <begin position="144"/>
        <end position="163"/>
    </location>
</feature>
<feature type="transmembrane region" description="Helical" evidence="1">
    <location>
        <begin position="200"/>
        <end position="233"/>
    </location>
</feature>
<feature type="transmembrane region" description="Helical" evidence="1">
    <location>
        <begin position="305"/>
        <end position="321"/>
    </location>
</feature>
<feature type="transmembrane region" description="Helical" evidence="1">
    <location>
        <begin position="239"/>
        <end position="258"/>
    </location>
</feature>
<name>A0A1T4X6X4_9FIRM</name>
<dbReference type="STRING" id="745368.SAMN02745178_01460"/>
<organism evidence="2 3">
    <name type="scientific">Gemmiger formicilis</name>
    <dbReference type="NCBI Taxonomy" id="745368"/>
    <lineage>
        <taxon>Bacteria</taxon>
        <taxon>Bacillati</taxon>
        <taxon>Bacillota</taxon>
        <taxon>Clostridia</taxon>
        <taxon>Eubacteriales</taxon>
        <taxon>Gemmiger</taxon>
    </lineage>
</organism>
<evidence type="ECO:0000313" key="2">
    <source>
        <dbReference type="EMBL" id="SKA84795.1"/>
    </source>
</evidence>
<dbReference type="OrthoDB" id="2005760at2"/>
<gene>
    <name evidence="2" type="ORF">SAMN02745178_01460</name>
</gene>
<dbReference type="EMBL" id="FUYF01000006">
    <property type="protein sequence ID" value="SKA84795.1"/>
    <property type="molecule type" value="Genomic_DNA"/>
</dbReference>
<protein>
    <recommendedName>
        <fullName evidence="4">Dolichyl-phosphate-mannose-protein mannosyltransferase</fullName>
    </recommendedName>
</protein>
<reference evidence="2 3" key="1">
    <citation type="submission" date="2017-02" db="EMBL/GenBank/DDBJ databases">
        <authorList>
            <person name="Peterson S.W."/>
        </authorList>
    </citation>
    <scope>NUCLEOTIDE SEQUENCE [LARGE SCALE GENOMIC DNA]</scope>
    <source>
        <strain evidence="2 3">ATCC 27749</strain>
    </source>
</reference>
<keyword evidence="1" id="KW-0472">Membrane</keyword>
<feature type="transmembrane region" description="Helical" evidence="1">
    <location>
        <begin position="328"/>
        <end position="346"/>
    </location>
</feature>
<keyword evidence="1" id="KW-0812">Transmembrane</keyword>
<accession>A0A1T4X6X4</accession>
<dbReference type="RefSeq" id="WP_078784394.1">
    <property type="nucleotide sequence ID" value="NZ_FUYF01000006.1"/>
</dbReference>
<dbReference type="GeneID" id="93337925"/>
<feature type="transmembrane region" description="Helical" evidence="1">
    <location>
        <begin position="358"/>
        <end position="378"/>
    </location>
</feature>